<accession>A0A9Q9CKJ4</accession>
<dbReference type="Proteomes" id="UP001058072">
    <property type="component" value="Chromosome"/>
</dbReference>
<protein>
    <submittedName>
        <fullName evidence="2">Uncharacterized protein</fullName>
    </submittedName>
</protein>
<dbReference type="EMBL" id="CP071249">
    <property type="protein sequence ID" value="UUF05664.1"/>
    <property type="molecule type" value="Genomic_DNA"/>
</dbReference>
<reference evidence="2 3" key="1">
    <citation type="submission" date="2021-03" db="EMBL/GenBank/DDBJ databases">
        <title>Comparative Genomics and Metabolomics in the genus Turicibacter.</title>
        <authorList>
            <person name="Maki J."/>
            <person name="Looft T."/>
        </authorList>
    </citation>
    <scope>NUCLEOTIDE SEQUENCE</scope>
    <source>
        <strain evidence="2">ISU324</strain>
        <strain evidence="1 3">MMM721</strain>
    </source>
</reference>
<dbReference type="Proteomes" id="UP001058016">
    <property type="component" value="Chromosome"/>
</dbReference>
<proteinExistence type="predicted"/>
<sequence length="130" mass="15217">MINEHQTKRPRRQKDTMKKVRQTLINLILDSIGEDDGIVFADIKSVFDEFGLNHLSDASIRRDLELAGIEYNGHHYVLKGMKAPQQTSLQLSKLIKDFDIFEPVCYRKVKKKKLYTFIFSSYIFTTKTRC</sequence>
<evidence type="ECO:0000313" key="4">
    <source>
        <dbReference type="Proteomes" id="UP001058072"/>
    </source>
</evidence>
<keyword evidence="3" id="KW-1185">Reference proteome</keyword>
<dbReference type="RefSeq" id="WP_212724482.1">
    <property type="nucleotide sequence ID" value="NZ_CP071249.1"/>
</dbReference>
<gene>
    <name evidence="1" type="ORF">J0J69_11485</name>
    <name evidence="2" type="ORF">J0J70_02330</name>
</gene>
<evidence type="ECO:0000313" key="1">
    <source>
        <dbReference type="EMBL" id="UUF05664.1"/>
    </source>
</evidence>
<evidence type="ECO:0000313" key="3">
    <source>
        <dbReference type="Proteomes" id="UP001058016"/>
    </source>
</evidence>
<dbReference type="EMBL" id="CP071250">
    <property type="protein sequence ID" value="UUF08866.1"/>
    <property type="molecule type" value="Genomic_DNA"/>
</dbReference>
<evidence type="ECO:0000313" key="2">
    <source>
        <dbReference type="EMBL" id="UUF08866.1"/>
    </source>
</evidence>
<dbReference type="AlphaFoldDB" id="A0A9Q9CKJ4"/>
<name>A0A9Q9CKJ4_9FIRM</name>
<organism evidence="2 4">
    <name type="scientific">Turicibacter bilis</name>
    <dbReference type="NCBI Taxonomy" id="2735723"/>
    <lineage>
        <taxon>Bacteria</taxon>
        <taxon>Bacillati</taxon>
        <taxon>Bacillota</taxon>
        <taxon>Erysipelotrichia</taxon>
        <taxon>Erysipelotrichales</taxon>
        <taxon>Turicibacteraceae</taxon>
        <taxon>Turicibacter</taxon>
    </lineage>
</organism>